<dbReference type="InterPro" id="IPR011600">
    <property type="entry name" value="Pept_C14_caspase"/>
</dbReference>
<keyword evidence="3" id="KW-0378">Hydrolase</keyword>
<feature type="domain" description="Peptidase C14 caspase" evidence="4">
    <location>
        <begin position="30"/>
        <end position="402"/>
    </location>
</feature>
<protein>
    <submittedName>
        <fullName evidence="5">Metacaspase type II</fullName>
    </submittedName>
</protein>
<reference evidence="5 6" key="1">
    <citation type="journal article" date="2024" name="J Genomics">
        <title>Draft genome sequencing and assembly of Favolaschia claudopus CIRM-BRFM 2984 isolated from oak limbs.</title>
        <authorList>
            <person name="Navarro D."/>
            <person name="Drula E."/>
            <person name="Chaduli D."/>
            <person name="Cazenave R."/>
            <person name="Ahrendt S."/>
            <person name="Wang J."/>
            <person name="Lipzen A."/>
            <person name="Daum C."/>
            <person name="Barry K."/>
            <person name="Grigoriev I.V."/>
            <person name="Favel A."/>
            <person name="Rosso M.N."/>
            <person name="Martin F."/>
        </authorList>
    </citation>
    <scope>NUCLEOTIDE SEQUENCE [LARGE SCALE GENOMIC DNA]</scope>
    <source>
        <strain evidence="5 6">CIRM-BRFM 2984</strain>
    </source>
</reference>
<evidence type="ECO:0000313" key="6">
    <source>
        <dbReference type="Proteomes" id="UP001362999"/>
    </source>
</evidence>
<gene>
    <name evidence="5" type="ORF">R3P38DRAFT_3175876</name>
</gene>
<dbReference type="InterPro" id="IPR029030">
    <property type="entry name" value="Caspase-like_dom_sf"/>
</dbReference>
<keyword evidence="3" id="KW-0645">Protease</keyword>
<dbReference type="GO" id="GO:0006915">
    <property type="term" value="P:apoptotic process"/>
    <property type="evidence" value="ECO:0007669"/>
    <property type="project" value="UniProtKB-KW"/>
</dbReference>
<keyword evidence="2" id="KW-0053">Apoptosis</keyword>
<accession>A0AAW0D703</accession>
<sequence>MTGVCSRIPKAFREHSIALPGPRVDGQNFKALLIGIRGLRTASDDYPPLNGSHKDVKLLRDLLMDHYGYLPHEITVLIDDGVVGHEQPTRVNILNAIKHLVKDAKSGDHLCFHFCGHSMQVKNRTNTEEDGWDECMIPWDGPNHYIIDNELNAALVQPLPAGCQLVAVLDTCHSGSMLDLKHDACNNVFVPWLQAGNEATENRPRVVRNNARWLSRVTSILPSRTSSVPPLPPAASPLLAQPSEINMNLMCTSPLPIVPQEVSGRRATRLLSSVPRRTYTYRAATARLVSEDEEIPNTTSVEIDHAPASALPRRFWVLSEAQRCASPIPIFECNGWCRENDPAGSAQCAGVVRADVICIASCGDDEVSYEDGAGNSMTTALVKTLRENLNQSLKQLLISVRQVCFSRCSSVYIRLCFSHAMHTQARIRHGNAKKFKQETIVYNDWVDKKNTEQHTRTMSLDVTHGDEPRRLSPSTTFPAPKKSWLAHLKHTLVLKRLVFQSKHPLNVNLDLDKFQNPVLSSARPLDMEARFRP</sequence>
<dbReference type="EMBL" id="JAWWNJ010000010">
    <property type="protein sequence ID" value="KAK7046600.1"/>
    <property type="molecule type" value="Genomic_DNA"/>
</dbReference>
<keyword evidence="6" id="KW-1185">Reference proteome</keyword>
<comment type="caution">
    <text evidence="5">The sequence shown here is derived from an EMBL/GenBank/DDBJ whole genome shotgun (WGS) entry which is preliminary data.</text>
</comment>
<dbReference type="GO" id="GO:0005737">
    <property type="term" value="C:cytoplasm"/>
    <property type="evidence" value="ECO:0007669"/>
    <property type="project" value="TreeGrafter"/>
</dbReference>
<keyword evidence="3" id="KW-0788">Thiol protease</keyword>
<dbReference type="Proteomes" id="UP001362999">
    <property type="component" value="Unassembled WGS sequence"/>
</dbReference>
<name>A0AAW0D703_9AGAR</name>
<dbReference type="GO" id="GO:0006508">
    <property type="term" value="P:proteolysis"/>
    <property type="evidence" value="ECO:0007669"/>
    <property type="project" value="InterPro"/>
</dbReference>
<dbReference type="PANTHER" id="PTHR48104:SF30">
    <property type="entry name" value="METACASPASE-1"/>
    <property type="match status" value="1"/>
</dbReference>
<dbReference type="InterPro" id="IPR050452">
    <property type="entry name" value="Metacaspase"/>
</dbReference>
<evidence type="ECO:0000256" key="2">
    <source>
        <dbReference type="ARBA" id="ARBA00022703"/>
    </source>
</evidence>
<evidence type="ECO:0000256" key="1">
    <source>
        <dbReference type="ARBA" id="ARBA00009005"/>
    </source>
</evidence>
<dbReference type="PANTHER" id="PTHR48104">
    <property type="entry name" value="METACASPASE-4"/>
    <property type="match status" value="1"/>
</dbReference>
<proteinExistence type="inferred from homology"/>
<dbReference type="AlphaFoldDB" id="A0AAW0D703"/>
<evidence type="ECO:0000259" key="4">
    <source>
        <dbReference type="Pfam" id="PF00656"/>
    </source>
</evidence>
<dbReference type="GO" id="GO:0004197">
    <property type="term" value="F:cysteine-type endopeptidase activity"/>
    <property type="evidence" value="ECO:0007669"/>
    <property type="project" value="InterPro"/>
</dbReference>
<evidence type="ECO:0000256" key="3">
    <source>
        <dbReference type="ARBA" id="ARBA00022807"/>
    </source>
</evidence>
<evidence type="ECO:0000313" key="5">
    <source>
        <dbReference type="EMBL" id="KAK7046600.1"/>
    </source>
</evidence>
<comment type="similarity">
    <text evidence="1">Belongs to the peptidase C14B family.</text>
</comment>
<dbReference type="Pfam" id="PF00656">
    <property type="entry name" value="Peptidase_C14"/>
    <property type="match status" value="1"/>
</dbReference>
<dbReference type="Gene3D" id="3.40.50.12660">
    <property type="match status" value="2"/>
</dbReference>
<organism evidence="5 6">
    <name type="scientific">Favolaschia claudopus</name>
    <dbReference type="NCBI Taxonomy" id="2862362"/>
    <lineage>
        <taxon>Eukaryota</taxon>
        <taxon>Fungi</taxon>
        <taxon>Dikarya</taxon>
        <taxon>Basidiomycota</taxon>
        <taxon>Agaricomycotina</taxon>
        <taxon>Agaricomycetes</taxon>
        <taxon>Agaricomycetidae</taxon>
        <taxon>Agaricales</taxon>
        <taxon>Marasmiineae</taxon>
        <taxon>Mycenaceae</taxon>
        <taxon>Favolaschia</taxon>
    </lineage>
</organism>
<dbReference type="SUPFAM" id="SSF52129">
    <property type="entry name" value="Caspase-like"/>
    <property type="match status" value="1"/>
</dbReference>